<proteinExistence type="predicted"/>
<dbReference type="Proteomes" id="UP000013525">
    <property type="component" value="Unassembled WGS sequence"/>
</dbReference>
<evidence type="ECO:0000313" key="1">
    <source>
        <dbReference type="EMBL" id="EOM75286.1"/>
    </source>
</evidence>
<gene>
    <name evidence="1" type="ORF">Rrhod_3421</name>
</gene>
<keyword evidence="2" id="KW-1185">Reference proteome</keyword>
<dbReference type="AlphaFoldDB" id="R7WJ52"/>
<evidence type="ECO:0000313" key="2">
    <source>
        <dbReference type="Proteomes" id="UP000013525"/>
    </source>
</evidence>
<name>R7WJ52_9NOCA</name>
<sequence>MVVKTLRPAIPPVNPNDAHTVPLLLCTVNRLGHFAEPVTRGVTG</sequence>
<accession>R7WJ52</accession>
<comment type="caution">
    <text evidence="1">The sequence shown here is derived from an EMBL/GenBank/DDBJ whole genome shotgun (WGS) entry which is preliminary data.</text>
</comment>
<protein>
    <submittedName>
        <fullName evidence="1">Uncharacterized protein</fullName>
    </submittedName>
</protein>
<dbReference type="EMBL" id="APMY01000098">
    <property type="protein sequence ID" value="EOM75286.1"/>
    <property type="molecule type" value="Genomic_DNA"/>
</dbReference>
<organism evidence="1 2">
    <name type="scientific">Rhodococcus rhodnii LMG 5362</name>
    <dbReference type="NCBI Taxonomy" id="1273125"/>
    <lineage>
        <taxon>Bacteria</taxon>
        <taxon>Bacillati</taxon>
        <taxon>Actinomycetota</taxon>
        <taxon>Actinomycetes</taxon>
        <taxon>Mycobacteriales</taxon>
        <taxon>Nocardiaceae</taxon>
        <taxon>Rhodococcus</taxon>
    </lineage>
</organism>
<reference evidence="1 2" key="1">
    <citation type="journal article" date="2013" name="Genome Announc.">
        <title>Draft Genome Sequence of Rhodococcus rhodnii Strain LMG5362, a Symbiont of Rhodnius prolixus (Hemiptera, Reduviidae, Triatominae), the Principle Vector of Trypanosoma cruzi.</title>
        <authorList>
            <person name="Pachebat J.A."/>
            <person name="van Keulen G."/>
            <person name="Whitten M.M."/>
            <person name="Girdwood S."/>
            <person name="Del Sol R."/>
            <person name="Dyson P.J."/>
            <person name="Facey P.D."/>
        </authorList>
    </citation>
    <scope>NUCLEOTIDE SEQUENCE [LARGE SCALE GENOMIC DNA]</scope>
    <source>
        <strain evidence="1 2">LMG 5362</strain>
    </source>
</reference>